<reference evidence="1" key="1">
    <citation type="submission" date="2021-06" db="EMBL/GenBank/DDBJ databases">
        <authorList>
            <person name="Kallberg Y."/>
            <person name="Tangrot J."/>
            <person name="Rosling A."/>
        </authorList>
    </citation>
    <scope>NUCLEOTIDE SEQUENCE</scope>
    <source>
        <strain evidence="1">AU212A</strain>
    </source>
</reference>
<comment type="caution">
    <text evidence="1">The sequence shown here is derived from an EMBL/GenBank/DDBJ whole genome shotgun (WGS) entry which is preliminary data.</text>
</comment>
<accession>A0ACA9MDC0</accession>
<proteinExistence type="predicted"/>
<gene>
    <name evidence="1" type="ORF">SCALOS_LOCUS6366</name>
</gene>
<organism evidence="1 2">
    <name type="scientific">Scutellospora calospora</name>
    <dbReference type="NCBI Taxonomy" id="85575"/>
    <lineage>
        <taxon>Eukaryota</taxon>
        <taxon>Fungi</taxon>
        <taxon>Fungi incertae sedis</taxon>
        <taxon>Mucoromycota</taxon>
        <taxon>Glomeromycotina</taxon>
        <taxon>Glomeromycetes</taxon>
        <taxon>Diversisporales</taxon>
        <taxon>Gigasporaceae</taxon>
        <taxon>Scutellospora</taxon>
    </lineage>
</organism>
<dbReference type="Proteomes" id="UP000789860">
    <property type="component" value="Unassembled WGS sequence"/>
</dbReference>
<evidence type="ECO:0000313" key="1">
    <source>
        <dbReference type="EMBL" id="CAG8585345.1"/>
    </source>
</evidence>
<feature type="non-terminal residue" evidence="1">
    <location>
        <position position="1"/>
    </location>
</feature>
<dbReference type="EMBL" id="CAJVPM010012000">
    <property type="protein sequence ID" value="CAG8585345.1"/>
    <property type="molecule type" value="Genomic_DNA"/>
</dbReference>
<protein>
    <submittedName>
        <fullName evidence="1">7027_t:CDS:1</fullName>
    </submittedName>
</protein>
<sequence>SDNKNDDFFDYFNDLIQSNKISDLHAIAIAANTIADFNTIEICDDNNENDLRDAYFELTILLSDAKFSNNYDLDTCKNFYTGITKAGTLDILYLVNLRKNHKCYNNQDMK</sequence>
<evidence type="ECO:0000313" key="2">
    <source>
        <dbReference type="Proteomes" id="UP000789860"/>
    </source>
</evidence>
<name>A0ACA9MDC0_9GLOM</name>
<keyword evidence="2" id="KW-1185">Reference proteome</keyword>